<dbReference type="Proteomes" id="UP001195483">
    <property type="component" value="Unassembled WGS sequence"/>
</dbReference>
<proteinExistence type="predicted"/>
<accession>A0AAE0TGK5</accession>
<sequence length="52" mass="5982">MSDPVAVAAAGYQMRHQLLKPEFHNTPERAWVVMVFLMSPGKQRARRRTTIT</sequence>
<dbReference type="EMBL" id="JAEAOA010000176">
    <property type="protein sequence ID" value="KAK3609278.1"/>
    <property type="molecule type" value="Genomic_DNA"/>
</dbReference>
<keyword evidence="2" id="KW-1185">Reference proteome</keyword>
<evidence type="ECO:0000313" key="1">
    <source>
        <dbReference type="EMBL" id="KAK3609278.1"/>
    </source>
</evidence>
<name>A0AAE0TGK5_9BIVA</name>
<comment type="caution">
    <text evidence="1">The sequence shown here is derived from an EMBL/GenBank/DDBJ whole genome shotgun (WGS) entry which is preliminary data.</text>
</comment>
<evidence type="ECO:0000313" key="2">
    <source>
        <dbReference type="Proteomes" id="UP001195483"/>
    </source>
</evidence>
<reference evidence="1" key="3">
    <citation type="submission" date="2023-05" db="EMBL/GenBank/DDBJ databases">
        <authorList>
            <person name="Smith C.H."/>
        </authorList>
    </citation>
    <scope>NUCLEOTIDE SEQUENCE</scope>
    <source>
        <strain evidence="1">CHS0354</strain>
        <tissue evidence="1">Mantle</tissue>
    </source>
</reference>
<gene>
    <name evidence="1" type="ORF">CHS0354_001878</name>
</gene>
<reference evidence="1" key="2">
    <citation type="journal article" date="2021" name="Genome Biol. Evol.">
        <title>Developing a high-quality reference genome for a parasitic bivalve with doubly uniparental inheritance (Bivalvia: Unionida).</title>
        <authorList>
            <person name="Smith C.H."/>
        </authorList>
    </citation>
    <scope>NUCLEOTIDE SEQUENCE</scope>
    <source>
        <strain evidence="1">CHS0354</strain>
        <tissue evidence="1">Mantle</tissue>
    </source>
</reference>
<organism evidence="1 2">
    <name type="scientific">Potamilus streckersoni</name>
    <dbReference type="NCBI Taxonomy" id="2493646"/>
    <lineage>
        <taxon>Eukaryota</taxon>
        <taxon>Metazoa</taxon>
        <taxon>Spiralia</taxon>
        <taxon>Lophotrochozoa</taxon>
        <taxon>Mollusca</taxon>
        <taxon>Bivalvia</taxon>
        <taxon>Autobranchia</taxon>
        <taxon>Heteroconchia</taxon>
        <taxon>Palaeoheterodonta</taxon>
        <taxon>Unionida</taxon>
        <taxon>Unionoidea</taxon>
        <taxon>Unionidae</taxon>
        <taxon>Ambleminae</taxon>
        <taxon>Lampsilini</taxon>
        <taxon>Potamilus</taxon>
    </lineage>
</organism>
<reference evidence="1" key="1">
    <citation type="journal article" date="2021" name="Genome Biol. Evol.">
        <title>A High-Quality Reference Genome for a Parasitic Bivalve with Doubly Uniparental Inheritance (Bivalvia: Unionida).</title>
        <authorList>
            <person name="Smith C.H."/>
        </authorList>
    </citation>
    <scope>NUCLEOTIDE SEQUENCE</scope>
    <source>
        <strain evidence="1">CHS0354</strain>
    </source>
</reference>
<protein>
    <submittedName>
        <fullName evidence="1">Uncharacterized protein</fullName>
    </submittedName>
</protein>
<dbReference type="AlphaFoldDB" id="A0AAE0TGK5"/>